<name>A0A4R3HTL2_9GAMM</name>
<protein>
    <submittedName>
        <fullName evidence="2">Integrase-like protein</fullName>
    </submittedName>
</protein>
<dbReference type="AlphaFoldDB" id="A0A4R3HTL2"/>
<feature type="non-terminal residue" evidence="2">
    <location>
        <position position="1"/>
    </location>
</feature>
<dbReference type="PANTHER" id="PTHR46889:SF4">
    <property type="entry name" value="TRANSPOSASE INSO FOR INSERTION SEQUENCE ELEMENT IS911B-RELATED"/>
    <property type="match status" value="1"/>
</dbReference>
<dbReference type="PANTHER" id="PTHR46889">
    <property type="entry name" value="TRANSPOSASE INSF FOR INSERTION SEQUENCE IS3B-RELATED"/>
    <property type="match status" value="1"/>
</dbReference>
<evidence type="ECO:0000259" key="1">
    <source>
        <dbReference type="Pfam" id="PF13333"/>
    </source>
</evidence>
<evidence type="ECO:0000313" key="2">
    <source>
        <dbReference type="EMBL" id="TCS34666.1"/>
    </source>
</evidence>
<dbReference type="Proteomes" id="UP000295793">
    <property type="component" value="Unassembled WGS sequence"/>
</dbReference>
<dbReference type="InterPro" id="IPR012337">
    <property type="entry name" value="RNaseH-like_sf"/>
</dbReference>
<gene>
    <name evidence="2" type="ORF">BCF53_1411</name>
</gene>
<organism evidence="2 3">
    <name type="scientific">Reinekea marinisedimentorum</name>
    <dbReference type="NCBI Taxonomy" id="230495"/>
    <lineage>
        <taxon>Bacteria</taxon>
        <taxon>Pseudomonadati</taxon>
        <taxon>Pseudomonadota</taxon>
        <taxon>Gammaproteobacteria</taxon>
        <taxon>Oceanospirillales</taxon>
        <taxon>Saccharospirillaceae</taxon>
        <taxon>Reinekea</taxon>
    </lineage>
</organism>
<evidence type="ECO:0000313" key="3">
    <source>
        <dbReference type="Proteomes" id="UP000295793"/>
    </source>
</evidence>
<dbReference type="InterPro" id="IPR050900">
    <property type="entry name" value="Transposase_IS3/IS150/IS904"/>
</dbReference>
<dbReference type="Gene3D" id="3.30.420.10">
    <property type="entry name" value="Ribonuclease H-like superfamily/Ribonuclease H"/>
    <property type="match status" value="1"/>
</dbReference>
<dbReference type="GO" id="GO:0003676">
    <property type="term" value="F:nucleic acid binding"/>
    <property type="evidence" value="ECO:0007669"/>
    <property type="project" value="InterPro"/>
</dbReference>
<dbReference type="InterPro" id="IPR036397">
    <property type="entry name" value="RNaseH_sf"/>
</dbReference>
<dbReference type="EMBL" id="SLZR01000041">
    <property type="protein sequence ID" value="TCS34666.1"/>
    <property type="molecule type" value="Genomic_DNA"/>
</dbReference>
<feature type="domain" description="Integrase catalytic" evidence="1">
    <location>
        <begin position="29"/>
        <end position="86"/>
    </location>
</feature>
<dbReference type="RefSeq" id="WP_165902003.1">
    <property type="nucleotide sequence ID" value="NZ_SLZR01000041.1"/>
</dbReference>
<keyword evidence="3" id="KW-1185">Reference proteome</keyword>
<dbReference type="SUPFAM" id="SSF53098">
    <property type="entry name" value="Ribonuclease H-like"/>
    <property type="match status" value="1"/>
</dbReference>
<accession>A0A4R3HTL2</accession>
<dbReference type="InterPro" id="IPR001584">
    <property type="entry name" value="Integrase_cat-core"/>
</dbReference>
<comment type="caution">
    <text evidence="2">The sequence shown here is derived from an EMBL/GenBank/DDBJ whole genome shotgun (WGS) entry which is preliminary data.</text>
</comment>
<dbReference type="Pfam" id="PF13333">
    <property type="entry name" value="rve_2"/>
    <property type="match status" value="1"/>
</dbReference>
<reference evidence="2 3" key="1">
    <citation type="submission" date="2019-03" db="EMBL/GenBank/DDBJ databases">
        <title>Genomic Encyclopedia of Archaeal and Bacterial Type Strains, Phase II (KMG-II): from individual species to whole genera.</title>
        <authorList>
            <person name="Goeker M."/>
        </authorList>
    </citation>
    <scope>NUCLEOTIDE SEQUENCE [LARGE SCALE GENOMIC DNA]</scope>
    <source>
        <strain evidence="2 3">DSM 15388</strain>
    </source>
</reference>
<sequence length="88" mass="10433">REYQDYARSFGITLSMSRKGNCWDNAPMESFFYSRLKVELIHGTEWGSLNELKSSIFEYIEIFYNRQRRHSSLGNLSPETFEQKLLLA</sequence>
<dbReference type="GO" id="GO:0015074">
    <property type="term" value="P:DNA integration"/>
    <property type="evidence" value="ECO:0007669"/>
    <property type="project" value="InterPro"/>
</dbReference>
<proteinExistence type="predicted"/>